<evidence type="ECO:0008006" key="3">
    <source>
        <dbReference type="Google" id="ProtNLM"/>
    </source>
</evidence>
<protein>
    <recommendedName>
        <fullName evidence="3">NTF2 domain-containing protein</fullName>
    </recommendedName>
</protein>
<gene>
    <name evidence="1" type="ORF">ODALV1_LOCUS6494</name>
</gene>
<proteinExistence type="predicted"/>
<accession>A0ABP1Q2H2</accession>
<dbReference type="InterPro" id="IPR026698">
    <property type="entry name" value="UPF_C3orf38"/>
</dbReference>
<comment type="caution">
    <text evidence="1">The sequence shown here is derived from an EMBL/GenBank/DDBJ whole genome shotgun (WGS) entry which is preliminary data.</text>
</comment>
<dbReference type="Proteomes" id="UP001642540">
    <property type="component" value="Unassembled WGS sequence"/>
</dbReference>
<dbReference type="Pfam" id="PF15008">
    <property type="entry name" value="DUF4518"/>
    <property type="match status" value="1"/>
</dbReference>
<evidence type="ECO:0000313" key="1">
    <source>
        <dbReference type="EMBL" id="CAL8086627.1"/>
    </source>
</evidence>
<dbReference type="EMBL" id="CAXLJM020000020">
    <property type="protein sequence ID" value="CAL8086627.1"/>
    <property type="molecule type" value="Genomic_DNA"/>
</dbReference>
<dbReference type="PANTHER" id="PTHR21084:SF1">
    <property type="entry name" value="DENSE INCISORS"/>
    <property type="match status" value="1"/>
</dbReference>
<organism evidence="1 2">
    <name type="scientific">Orchesella dallaii</name>
    <dbReference type="NCBI Taxonomy" id="48710"/>
    <lineage>
        <taxon>Eukaryota</taxon>
        <taxon>Metazoa</taxon>
        <taxon>Ecdysozoa</taxon>
        <taxon>Arthropoda</taxon>
        <taxon>Hexapoda</taxon>
        <taxon>Collembola</taxon>
        <taxon>Entomobryomorpha</taxon>
        <taxon>Entomobryoidea</taxon>
        <taxon>Orchesellidae</taxon>
        <taxon>Orchesellinae</taxon>
        <taxon>Orchesella</taxon>
    </lineage>
</organism>
<keyword evidence="2" id="KW-1185">Reference proteome</keyword>
<sequence>MRNMALNEQTHEDRSTAGMRQLIDLLPDEELKGLLSTVTSSLVSFGSGVDKDGRRVDPRTHAIRTILMYADPISLMNKKRMKKTYLAQYLNQNGLKMTLPPTKNTLSKDILKFWGADVPENLKLIDDELLTPTAKKANITNARPELHTPNLNHPLQNGSIGVNNESSPVASASNNSVVQANNDEEAMEYEYTSAISLRQREAQLGQRLGREFSSWFYERLNTLTDFTSVHFWPECNFRLEIVYAADPGRTILEESMTGESCCANLKDLVAVKNLYFNPNTLGGSGIRGCLNPHGLATVIVCGTVHERGKSNPLGVFEQLFGLMKDPSLGNNYRIKFSILRLREGAHLAVQNTPPEMCDSSLVGIIEEIDDD</sequence>
<name>A0ABP1Q2H2_9HEXA</name>
<evidence type="ECO:0000313" key="2">
    <source>
        <dbReference type="Proteomes" id="UP001642540"/>
    </source>
</evidence>
<dbReference type="PANTHER" id="PTHR21084">
    <property type="entry name" value="DENSE INCISORS"/>
    <property type="match status" value="1"/>
</dbReference>
<reference evidence="1 2" key="1">
    <citation type="submission" date="2024-08" db="EMBL/GenBank/DDBJ databases">
        <authorList>
            <person name="Cucini C."/>
            <person name="Frati F."/>
        </authorList>
    </citation>
    <scope>NUCLEOTIDE SEQUENCE [LARGE SCALE GENOMIC DNA]</scope>
</reference>